<sequence length="439" mass="50047">MATASSIAASIASKTKKKHFVAQKVKLFRASDPLLSVLMWGVNHSINELSHVQIPIMLMPDDFKAYSKIKVDNHLFNKENMPSHFKFKEYCPLVFRNLRERFGIDDQDFQNSLTRAAPLNSDAQGRTGARFHTTYDKHYVIKTITSEDVAEMHNILKKYHQFIVECHGNTLLPQFLGMYRLTVDGDETYMIVTRNIFSHRLPVYKKYDLKGSTVAREASDKEKQPRPPEDAPPRPKSNVQQRLQTLRIATRFYCAMKHVRDAKELPTYKDNDFINDGQKICIDDDNKKMFLEKLRKDVEFLAQLKLMDYSLLVGIHDVERAEQEEVESEDNEGDDEGESDGGIGTPPDSPSNTLDSTKPLSPGEFDPTIDVYAIKSNDGAPRKEVYFMAVIDILQHYDAKKKAAHAAKTVKHGAGAEISTVNPEQYSKRFYDFITTILS</sequence>
<evidence type="ECO:0000256" key="15">
    <source>
        <dbReference type="ARBA" id="ARBA00036478"/>
    </source>
</evidence>
<keyword evidence="10" id="KW-0067">ATP-binding</keyword>
<dbReference type="FunFam" id="3.30.810.10:FF:000003">
    <property type="entry name" value="Phosphatidylinositol 5-phosphate 4-kinase type-2 beta"/>
    <property type="match status" value="1"/>
</dbReference>
<keyword evidence="5" id="KW-1003">Cell membrane</keyword>
<dbReference type="Gene3D" id="3.30.800.10">
    <property type="entry name" value="Phosphatidylinositol Phosphate Kinase II Beta"/>
    <property type="match status" value="1"/>
</dbReference>
<evidence type="ECO:0000256" key="3">
    <source>
        <dbReference type="ARBA" id="ARBA00004371"/>
    </source>
</evidence>
<feature type="compositionally biased region" description="Polar residues" evidence="24">
    <location>
        <begin position="350"/>
        <end position="359"/>
    </location>
</feature>
<feature type="compositionally biased region" description="Acidic residues" evidence="24">
    <location>
        <begin position="324"/>
        <end position="339"/>
    </location>
</feature>
<comment type="catalytic activity">
    <reaction evidence="17">
        <text>1,2-dihexadecanoyl-sn-glycero-3-phospho-(1D-myo-inositol-5-phosphate) + GTP = 1,2-dihexadecanoyl-sn-glycero-3-phospho-(1D-myo-inositol-4,5-bisphosphate) + GDP + H(+)</text>
        <dbReference type="Rhea" id="RHEA:55964"/>
        <dbReference type="ChEBI" id="CHEBI:15378"/>
        <dbReference type="ChEBI" id="CHEBI:37565"/>
        <dbReference type="ChEBI" id="CHEBI:58189"/>
        <dbReference type="ChEBI" id="CHEBI:83423"/>
        <dbReference type="ChEBI" id="CHEBI:84968"/>
    </reaction>
    <physiologicalReaction direction="left-to-right" evidence="17">
        <dbReference type="Rhea" id="RHEA:55965"/>
    </physiologicalReaction>
</comment>
<evidence type="ECO:0000256" key="14">
    <source>
        <dbReference type="ARBA" id="ARBA00023242"/>
    </source>
</evidence>
<evidence type="ECO:0000256" key="7">
    <source>
        <dbReference type="ARBA" id="ARBA00022679"/>
    </source>
</evidence>
<gene>
    <name evidence="26" type="primary">pip4k2a</name>
</gene>
<name>A0A8C7FWG0_ONCKI</name>
<evidence type="ECO:0000256" key="9">
    <source>
        <dbReference type="ARBA" id="ARBA00022777"/>
    </source>
</evidence>
<evidence type="ECO:0000256" key="11">
    <source>
        <dbReference type="ARBA" id="ARBA00023098"/>
    </source>
</evidence>
<evidence type="ECO:0000256" key="24">
    <source>
        <dbReference type="SAM" id="MobiDB-lite"/>
    </source>
</evidence>
<dbReference type="InterPro" id="IPR027483">
    <property type="entry name" value="PInositol-4-P-4/5-kinase_C_sf"/>
</dbReference>
<reference evidence="26" key="2">
    <citation type="submission" date="2025-09" db="UniProtKB">
        <authorList>
            <consortium name="Ensembl"/>
        </authorList>
    </citation>
    <scope>IDENTIFICATION</scope>
</reference>
<evidence type="ECO:0000256" key="13">
    <source>
        <dbReference type="ARBA" id="ARBA00023228"/>
    </source>
</evidence>
<keyword evidence="27" id="KW-1185">Reference proteome</keyword>
<evidence type="ECO:0000259" key="25">
    <source>
        <dbReference type="SMART" id="SM00330"/>
    </source>
</evidence>
<dbReference type="Proteomes" id="UP000694557">
    <property type="component" value="Unassembled WGS sequence"/>
</dbReference>
<dbReference type="Gene3D" id="3.30.810.10">
    <property type="entry name" value="2-Layer Sandwich"/>
    <property type="match status" value="3"/>
</dbReference>
<evidence type="ECO:0000256" key="5">
    <source>
        <dbReference type="ARBA" id="ARBA00022475"/>
    </source>
</evidence>
<dbReference type="GO" id="GO:0016308">
    <property type="term" value="F:1-phosphatidylinositol-4-phosphate 5-kinase activity"/>
    <property type="evidence" value="ECO:0007669"/>
    <property type="project" value="TreeGrafter"/>
</dbReference>
<feature type="compositionally biased region" description="Basic and acidic residues" evidence="24">
    <location>
        <begin position="217"/>
        <end position="233"/>
    </location>
</feature>
<dbReference type="GO" id="GO:0005886">
    <property type="term" value="C:plasma membrane"/>
    <property type="evidence" value="ECO:0007669"/>
    <property type="project" value="UniProtKB-SubCell"/>
</dbReference>
<dbReference type="GO" id="GO:0005524">
    <property type="term" value="F:ATP binding"/>
    <property type="evidence" value="ECO:0007669"/>
    <property type="project" value="UniProtKB-KW"/>
</dbReference>
<reference evidence="26" key="1">
    <citation type="submission" date="2025-08" db="UniProtKB">
        <authorList>
            <consortium name="Ensembl"/>
        </authorList>
    </citation>
    <scope>IDENTIFICATION</scope>
</reference>
<evidence type="ECO:0000313" key="27">
    <source>
        <dbReference type="Proteomes" id="UP000694557"/>
    </source>
</evidence>
<dbReference type="PANTHER" id="PTHR23086:SF21">
    <property type="entry name" value="PHOSPHATIDYLINOSITOL 5-PHOSPHATE 4-KINASE TYPE-2 ALPHA"/>
    <property type="match status" value="1"/>
</dbReference>
<dbReference type="RefSeq" id="XP_031690976.1">
    <property type="nucleotide sequence ID" value="XM_031835116.1"/>
</dbReference>
<keyword evidence="6" id="KW-0963">Cytoplasm</keyword>
<evidence type="ECO:0000256" key="1">
    <source>
        <dbReference type="ARBA" id="ARBA00004123"/>
    </source>
</evidence>
<evidence type="ECO:0000256" key="21">
    <source>
        <dbReference type="ARBA" id="ARBA00041869"/>
    </source>
</evidence>
<keyword evidence="13" id="KW-0458">Lysosome</keyword>
<evidence type="ECO:0000256" key="20">
    <source>
        <dbReference type="ARBA" id="ARBA00041775"/>
    </source>
</evidence>
<protein>
    <recommendedName>
        <fullName evidence="19">Phosphatidylinositol 5-phosphate 4-kinase type-2 alpha</fullName>
        <ecNumber evidence="18">2.7.1.149</ecNumber>
    </recommendedName>
    <alternativeName>
        <fullName evidence="20">1-phosphatidylinositol 5-phosphate 4-kinase 2-alpha</fullName>
    </alternativeName>
    <alternativeName>
        <fullName evidence="23">Diphosphoinositide kinase 2-alpha</fullName>
    </alternativeName>
    <alternativeName>
        <fullName evidence="22">Phosphatidylinositol 5-phosphate 4-kinase type II alpha</fullName>
    </alternativeName>
    <alternativeName>
        <fullName evidence="21">PtdIns(5)P-4-kinase isoform 2-alpha</fullName>
    </alternativeName>
</protein>
<dbReference type="SUPFAM" id="SSF56104">
    <property type="entry name" value="SAICAR synthase-like"/>
    <property type="match status" value="2"/>
</dbReference>
<comment type="catalytic activity">
    <reaction evidence="15">
        <text>1,2-dihexadecanoyl-sn-glycero-3-phospho-(1D-myo-inositol-5-phosphate) + ATP = 1,2-dihexadecanoyl-sn-glycero-3-phospho-(1D-myo-inositol-4,5-bisphosphate) + ADP + H(+)</text>
        <dbReference type="Rhea" id="RHEA:55992"/>
        <dbReference type="ChEBI" id="CHEBI:15378"/>
        <dbReference type="ChEBI" id="CHEBI:30616"/>
        <dbReference type="ChEBI" id="CHEBI:83423"/>
        <dbReference type="ChEBI" id="CHEBI:84968"/>
        <dbReference type="ChEBI" id="CHEBI:456216"/>
    </reaction>
    <physiologicalReaction direction="left-to-right" evidence="15">
        <dbReference type="Rhea" id="RHEA:55993"/>
    </physiologicalReaction>
</comment>
<keyword evidence="12" id="KW-0472">Membrane</keyword>
<dbReference type="FunFam" id="3.30.800.10:FF:000002">
    <property type="entry name" value="Phosphatidylinositol 5-phosphate 4-kinase type-2 beta"/>
    <property type="match status" value="1"/>
</dbReference>
<evidence type="ECO:0000256" key="23">
    <source>
        <dbReference type="ARBA" id="ARBA00042280"/>
    </source>
</evidence>
<dbReference type="InterPro" id="IPR023610">
    <property type="entry name" value="PInositol-4/5-P-5/4-kinase"/>
</dbReference>
<dbReference type="GO" id="GO:0046854">
    <property type="term" value="P:phosphatidylinositol phosphate biosynthetic process"/>
    <property type="evidence" value="ECO:0007669"/>
    <property type="project" value="TreeGrafter"/>
</dbReference>
<comment type="subcellular location">
    <subcellularLocation>
        <location evidence="2">Cell membrane</location>
    </subcellularLocation>
    <subcellularLocation>
        <location evidence="4">Cytoplasm</location>
    </subcellularLocation>
    <subcellularLocation>
        <location evidence="3">Lysosome</location>
    </subcellularLocation>
    <subcellularLocation>
        <location evidence="1">Nucleus</location>
    </subcellularLocation>
</comment>
<dbReference type="GeneTree" id="ENSGT00940000156508"/>
<evidence type="ECO:0000313" key="26">
    <source>
        <dbReference type="Ensembl" id="ENSOKIP00005033907.1"/>
    </source>
</evidence>
<keyword evidence="9" id="KW-0418">Kinase</keyword>
<dbReference type="PANTHER" id="PTHR23086">
    <property type="entry name" value="PHOSPHATIDYLINOSITOL-4-PHOSPHATE 5-KINASE"/>
    <property type="match status" value="1"/>
</dbReference>
<organism evidence="26 27">
    <name type="scientific">Oncorhynchus kisutch</name>
    <name type="common">Coho salmon</name>
    <name type="synonym">Salmo kisutch</name>
    <dbReference type="NCBI Taxonomy" id="8019"/>
    <lineage>
        <taxon>Eukaryota</taxon>
        <taxon>Metazoa</taxon>
        <taxon>Chordata</taxon>
        <taxon>Craniata</taxon>
        <taxon>Vertebrata</taxon>
        <taxon>Euteleostomi</taxon>
        <taxon>Actinopterygii</taxon>
        <taxon>Neopterygii</taxon>
        <taxon>Teleostei</taxon>
        <taxon>Protacanthopterygii</taxon>
        <taxon>Salmoniformes</taxon>
        <taxon>Salmonidae</taxon>
        <taxon>Salmoninae</taxon>
        <taxon>Oncorhynchus</taxon>
    </lineage>
</organism>
<evidence type="ECO:0000256" key="8">
    <source>
        <dbReference type="ARBA" id="ARBA00022741"/>
    </source>
</evidence>
<evidence type="ECO:0000256" key="4">
    <source>
        <dbReference type="ARBA" id="ARBA00004496"/>
    </source>
</evidence>
<evidence type="ECO:0000256" key="18">
    <source>
        <dbReference type="ARBA" id="ARBA00039039"/>
    </source>
</evidence>
<accession>A0A8C7FWG0</accession>
<keyword evidence="11" id="KW-0443">Lipid metabolism</keyword>
<keyword evidence="7" id="KW-0808">Transferase</keyword>
<dbReference type="GO" id="GO:0005634">
    <property type="term" value="C:nucleus"/>
    <property type="evidence" value="ECO:0007669"/>
    <property type="project" value="UniProtKB-SubCell"/>
</dbReference>
<feature type="region of interest" description="Disordered" evidence="24">
    <location>
        <begin position="322"/>
        <end position="364"/>
    </location>
</feature>
<dbReference type="GeneID" id="109899218"/>
<dbReference type="Pfam" id="PF01504">
    <property type="entry name" value="PIP5K"/>
    <property type="match status" value="1"/>
</dbReference>
<feature type="region of interest" description="Disordered" evidence="24">
    <location>
        <begin position="214"/>
        <end position="241"/>
    </location>
</feature>
<dbReference type="GO" id="GO:0016309">
    <property type="term" value="F:1-phosphatidylinositol-5-phosphate 4-kinase activity"/>
    <property type="evidence" value="ECO:0007669"/>
    <property type="project" value="UniProtKB-EC"/>
</dbReference>
<keyword evidence="14" id="KW-0539">Nucleus</keyword>
<dbReference type="InterPro" id="IPR027484">
    <property type="entry name" value="PInositol-4-P-5-kinase_N"/>
</dbReference>
<dbReference type="Ensembl" id="ENSOKIT00005035787.1">
    <property type="protein sequence ID" value="ENSOKIP00005033907.1"/>
    <property type="gene ID" value="ENSOKIG00005014368.1"/>
</dbReference>
<dbReference type="InterPro" id="IPR002498">
    <property type="entry name" value="PInositol-4-P-4/5-kinase_core"/>
</dbReference>
<dbReference type="AlphaFoldDB" id="A0A8C7FWG0"/>
<dbReference type="GO" id="GO:0005764">
    <property type="term" value="C:lysosome"/>
    <property type="evidence" value="ECO:0007669"/>
    <property type="project" value="UniProtKB-SubCell"/>
</dbReference>
<evidence type="ECO:0000256" key="22">
    <source>
        <dbReference type="ARBA" id="ARBA00042005"/>
    </source>
</evidence>
<evidence type="ECO:0000256" key="10">
    <source>
        <dbReference type="ARBA" id="ARBA00022840"/>
    </source>
</evidence>
<evidence type="ECO:0000256" key="12">
    <source>
        <dbReference type="ARBA" id="ARBA00023136"/>
    </source>
</evidence>
<dbReference type="EC" id="2.7.1.149" evidence="18"/>
<dbReference type="SMART" id="SM00330">
    <property type="entry name" value="PIPKc"/>
    <property type="match status" value="1"/>
</dbReference>
<feature type="domain" description="PIPK" evidence="25">
    <location>
        <begin position="59"/>
        <end position="439"/>
    </location>
</feature>
<evidence type="ECO:0000256" key="6">
    <source>
        <dbReference type="ARBA" id="ARBA00022490"/>
    </source>
</evidence>
<evidence type="ECO:0000256" key="17">
    <source>
        <dbReference type="ARBA" id="ARBA00036950"/>
    </source>
</evidence>
<evidence type="ECO:0000256" key="19">
    <source>
        <dbReference type="ARBA" id="ARBA00040083"/>
    </source>
</evidence>
<evidence type="ECO:0000256" key="16">
    <source>
        <dbReference type="ARBA" id="ARBA00036698"/>
    </source>
</evidence>
<keyword evidence="8" id="KW-0547">Nucleotide-binding</keyword>
<proteinExistence type="predicted"/>
<evidence type="ECO:0000256" key="2">
    <source>
        <dbReference type="ARBA" id="ARBA00004236"/>
    </source>
</evidence>
<dbReference type="KEGG" id="oki:109899218"/>
<comment type="catalytic activity">
    <reaction evidence="16">
        <text>a 1,2-diacyl-sn-glycero-3-phospho-(1D-myo-inositol-5-phosphate) + ATP = a 1,2-diacyl-sn-glycero-3-phospho-(1D-myo-inositol-4,5-bisphosphate) + ADP + H(+)</text>
        <dbReference type="Rhea" id="RHEA:12280"/>
        <dbReference type="ChEBI" id="CHEBI:15378"/>
        <dbReference type="ChEBI" id="CHEBI:30616"/>
        <dbReference type="ChEBI" id="CHEBI:57795"/>
        <dbReference type="ChEBI" id="CHEBI:58456"/>
        <dbReference type="ChEBI" id="CHEBI:456216"/>
        <dbReference type="EC" id="2.7.1.149"/>
    </reaction>
    <physiologicalReaction direction="left-to-right" evidence="16">
        <dbReference type="Rhea" id="RHEA:12281"/>
    </physiologicalReaction>
</comment>